<feature type="transmembrane region" description="Helical" evidence="1">
    <location>
        <begin position="107"/>
        <end position="124"/>
    </location>
</feature>
<feature type="transmembrane region" description="Helical" evidence="1">
    <location>
        <begin position="192"/>
        <end position="213"/>
    </location>
</feature>
<feature type="transmembrane region" description="Helical" evidence="1">
    <location>
        <begin position="144"/>
        <end position="171"/>
    </location>
</feature>
<name>A0A7W1YH38_9LIST</name>
<evidence type="ECO:0000313" key="3">
    <source>
        <dbReference type="Proteomes" id="UP000548787"/>
    </source>
</evidence>
<dbReference type="Gene3D" id="2.30.42.10">
    <property type="match status" value="1"/>
</dbReference>
<dbReference type="EMBL" id="JABJVM010000016">
    <property type="protein sequence ID" value="MBA3927316.1"/>
    <property type="molecule type" value="Genomic_DNA"/>
</dbReference>
<sequence length="392" mass="44163">METIIVEVVKGIGSILVQPALYVSILIAIIAGFNRIKWERKSFHVRIHSPWQELKGFFGLGIVFGVALSIIMVFVGFTLTIGWIAIFNVVLIVLLIVGLFRMASTAYTIGIASLVYYAAYYFDWQLAPFEDRMLPIRDLYIDNFMIVIVFVLALLLAVEAFLIQFSGANQASPMLRKSGRGKWIGAFQLRRLWLLPLVCFIPGHGFAALFDWWPIFQIGNQTFSIMVLPIVIGFQQQVQSQLPAQATHKIAVRVTSLSILIALLGVVSIVIPILSLLAFIVAIAGRFWISYRHRNEERDAAFKFTPQTDGIMVLGSRENTPASRMEILAGEVIMEVNGMPVMDREDLYEALNENRAYCKLKVRDNNGEPRIVQTAIHEEDSFELGLFMVESK</sequence>
<feature type="transmembrane region" description="Helical" evidence="1">
    <location>
        <begin position="259"/>
        <end position="289"/>
    </location>
</feature>
<reference evidence="2 3" key="2">
    <citation type="submission" date="2020-08" db="EMBL/GenBank/DDBJ databases">
        <title>Listeria ohnekaius sp. nov. and Listeria portnoyii sp. nov. isolated from non-agricultural and natural environments.</title>
        <authorList>
            <person name="Weller D."/>
            <person name="Belias A.M."/>
            <person name="Liao J."/>
            <person name="Guo S."/>
            <person name="Orsi R.H."/>
            <person name="Wiedmann M."/>
        </authorList>
    </citation>
    <scope>NUCLEOTIDE SEQUENCE [LARGE SCALE GENOMIC DNA]</scope>
    <source>
        <strain evidence="2 3">FSL W9-0585</strain>
    </source>
</reference>
<reference evidence="2 3" key="1">
    <citation type="submission" date="2020-05" db="EMBL/GenBank/DDBJ databases">
        <authorList>
            <person name="Carlin C.R."/>
        </authorList>
    </citation>
    <scope>NUCLEOTIDE SEQUENCE [LARGE SCALE GENOMIC DNA]</scope>
    <source>
        <strain evidence="2 3">FSL W9-0585</strain>
    </source>
</reference>
<evidence type="ECO:0000313" key="2">
    <source>
        <dbReference type="EMBL" id="MBA3927316.1"/>
    </source>
</evidence>
<dbReference type="Proteomes" id="UP000548787">
    <property type="component" value="Unassembled WGS sequence"/>
</dbReference>
<proteinExistence type="predicted"/>
<dbReference type="AlphaFoldDB" id="A0A7W1YH38"/>
<keyword evidence="3" id="KW-1185">Reference proteome</keyword>
<feature type="transmembrane region" description="Helical" evidence="1">
    <location>
        <begin position="12"/>
        <end position="33"/>
    </location>
</feature>
<protein>
    <submittedName>
        <fullName evidence="2">PDZ domain-containing protein</fullName>
    </submittedName>
</protein>
<dbReference type="RefSeq" id="WP_181677409.1">
    <property type="nucleotide sequence ID" value="NZ_JABJVM010000016.1"/>
</dbReference>
<organism evidence="2 3">
    <name type="scientific">Listeria rustica</name>
    <dbReference type="NCBI Taxonomy" id="2713503"/>
    <lineage>
        <taxon>Bacteria</taxon>
        <taxon>Bacillati</taxon>
        <taxon>Bacillota</taxon>
        <taxon>Bacilli</taxon>
        <taxon>Bacillales</taxon>
        <taxon>Listeriaceae</taxon>
        <taxon>Listeria</taxon>
    </lineage>
</organism>
<keyword evidence="1" id="KW-0472">Membrane</keyword>
<dbReference type="SUPFAM" id="SSF50156">
    <property type="entry name" value="PDZ domain-like"/>
    <property type="match status" value="1"/>
</dbReference>
<evidence type="ECO:0000256" key="1">
    <source>
        <dbReference type="SAM" id="Phobius"/>
    </source>
</evidence>
<keyword evidence="1" id="KW-1133">Transmembrane helix</keyword>
<accession>A0A7W1YH38</accession>
<comment type="caution">
    <text evidence="2">The sequence shown here is derived from an EMBL/GenBank/DDBJ whole genome shotgun (WGS) entry which is preliminary data.</text>
</comment>
<keyword evidence="1" id="KW-0812">Transmembrane</keyword>
<feature type="transmembrane region" description="Helical" evidence="1">
    <location>
        <begin position="54"/>
        <end position="75"/>
    </location>
</feature>
<feature type="transmembrane region" description="Helical" evidence="1">
    <location>
        <begin position="81"/>
        <end position="100"/>
    </location>
</feature>
<gene>
    <name evidence="2" type="ORF">HPK16_13275</name>
</gene>
<dbReference type="InterPro" id="IPR036034">
    <property type="entry name" value="PDZ_sf"/>
</dbReference>